<sequence length="343" mass="37384">MYVYSFLNDYSEGAHPDLLKILATTNEQQEMGYGEDTLCQKARELILAETGNPAAEVHFVSGGTQANLIVLASMLKPYESVIAADSGHINVHETGAIESTGHKVHGVPALEGKIRVESIRAVVEEHGDEHMVHPAAVYISDSTELGTVYTLDELEEIAAVCRELGLYLHLDGARLGCALTSTHSDVTMADIARLTDVLYIGGTKNGALLGEAIVISNRELQSHFRYHIKQRGGMLAKGRVLGSQFAGLFTDGLFYRLAEHANTMAARMARGIEDLGFSFATPPQTNQVFPVFPNELIRQLNTKYAFHTWEKAGPDQAVVRLVTSWATPEKAVDGFVEDLGKMG</sequence>
<dbReference type="Gene3D" id="3.90.1150.10">
    <property type="entry name" value="Aspartate Aminotransferase, domain 1"/>
    <property type="match status" value="1"/>
</dbReference>
<dbReference type="OrthoDB" id="9774495at2"/>
<comment type="caution">
    <text evidence="5">The sequence shown here is derived from an EMBL/GenBank/DDBJ whole genome shotgun (WGS) entry which is preliminary data.</text>
</comment>
<dbReference type="RefSeq" id="WP_083254472.1">
    <property type="nucleotide sequence ID" value="NZ_BDFE01000009.1"/>
</dbReference>
<dbReference type="GO" id="GO:0016829">
    <property type="term" value="F:lyase activity"/>
    <property type="evidence" value="ECO:0007669"/>
    <property type="project" value="UniProtKB-KW"/>
</dbReference>
<protein>
    <submittedName>
        <fullName evidence="5">Amino acid lyase</fullName>
    </submittedName>
</protein>
<dbReference type="Gene3D" id="3.40.640.10">
    <property type="entry name" value="Type I PLP-dependent aspartate aminotransferase-like (Major domain)"/>
    <property type="match status" value="1"/>
</dbReference>
<dbReference type="STRING" id="1592317.DPF_0947"/>
<proteinExistence type="inferred from homology"/>
<evidence type="ECO:0000313" key="5">
    <source>
        <dbReference type="EMBL" id="GAU08244.1"/>
    </source>
</evidence>
<keyword evidence="5" id="KW-0456">Lyase</keyword>
<evidence type="ECO:0000256" key="2">
    <source>
        <dbReference type="ARBA" id="ARBA00006966"/>
    </source>
</evidence>
<comment type="cofactor">
    <cofactor evidence="1">
        <name>pyridoxal 5'-phosphate</name>
        <dbReference type="ChEBI" id="CHEBI:597326"/>
    </cofactor>
</comment>
<dbReference type="InterPro" id="IPR015424">
    <property type="entry name" value="PyrdxlP-dep_Trfase"/>
</dbReference>
<accession>A0A194AHK7</accession>
<keyword evidence="3" id="KW-0663">Pyridoxal phosphate</keyword>
<keyword evidence="6" id="KW-1185">Reference proteome</keyword>
<reference evidence="6" key="1">
    <citation type="submission" date="2016-06" db="EMBL/GenBank/DDBJ databases">
        <title>Draft genome sequence of Desulfoplanes formicivorans strain Pf12B.</title>
        <authorList>
            <person name="Watanabe M."/>
            <person name="Kojima H."/>
            <person name="Fukui M."/>
        </authorList>
    </citation>
    <scope>NUCLEOTIDE SEQUENCE [LARGE SCALE GENOMIC DNA]</scope>
    <source>
        <strain evidence="6">Pf12B</strain>
    </source>
</reference>
<feature type="domain" description="Aromatic amino acid beta-eliminating lyase/threonine aldolase" evidence="4">
    <location>
        <begin position="31"/>
        <end position="289"/>
    </location>
</feature>
<dbReference type="GO" id="GO:0006520">
    <property type="term" value="P:amino acid metabolic process"/>
    <property type="evidence" value="ECO:0007669"/>
    <property type="project" value="InterPro"/>
</dbReference>
<name>A0A194AHK7_9BACT</name>
<dbReference type="Pfam" id="PF01212">
    <property type="entry name" value="Beta_elim_lyase"/>
    <property type="match status" value="1"/>
</dbReference>
<organism evidence="5 6">
    <name type="scientific">Desulfoplanes formicivorans</name>
    <dbReference type="NCBI Taxonomy" id="1592317"/>
    <lineage>
        <taxon>Bacteria</taxon>
        <taxon>Pseudomonadati</taxon>
        <taxon>Thermodesulfobacteriota</taxon>
        <taxon>Desulfovibrionia</taxon>
        <taxon>Desulfovibrionales</taxon>
        <taxon>Desulfoplanaceae</taxon>
        <taxon>Desulfoplanes</taxon>
    </lineage>
</organism>
<dbReference type="AlphaFoldDB" id="A0A194AHK7"/>
<evidence type="ECO:0000256" key="3">
    <source>
        <dbReference type="ARBA" id="ARBA00022898"/>
    </source>
</evidence>
<evidence type="ECO:0000256" key="1">
    <source>
        <dbReference type="ARBA" id="ARBA00001933"/>
    </source>
</evidence>
<dbReference type="PANTHER" id="PTHR48097">
    <property type="entry name" value="L-THREONINE ALDOLASE-RELATED"/>
    <property type="match status" value="1"/>
</dbReference>
<comment type="similarity">
    <text evidence="2">Belongs to the threonine aldolase family.</text>
</comment>
<gene>
    <name evidence="5" type="ORF">DPF_0947</name>
</gene>
<dbReference type="InterPro" id="IPR015421">
    <property type="entry name" value="PyrdxlP-dep_Trfase_major"/>
</dbReference>
<dbReference type="InterPro" id="IPR001597">
    <property type="entry name" value="ArAA_b-elim_lyase/Thr_aldolase"/>
</dbReference>
<dbReference type="EMBL" id="BDFE01000009">
    <property type="protein sequence ID" value="GAU08244.1"/>
    <property type="molecule type" value="Genomic_DNA"/>
</dbReference>
<dbReference type="Proteomes" id="UP000095200">
    <property type="component" value="Unassembled WGS sequence"/>
</dbReference>
<dbReference type="PANTHER" id="PTHR48097:SF5">
    <property type="entry name" value="LOW SPECIFICITY L-THREONINE ALDOLASE"/>
    <property type="match status" value="1"/>
</dbReference>
<evidence type="ECO:0000313" key="6">
    <source>
        <dbReference type="Proteomes" id="UP000095200"/>
    </source>
</evidence>
<dbReference type="SUPFAM" id="SSF53383">
    <property type="entry name" value="PLP-dependent transferases"/>
    <property type="match status" value="1"/>
</dbReference>
<evidence type="ECO:0000259" key="4">
    <source>
        <dbReference type="Pfam" id="PF01212"/>
    </source>
</evidence>
<dbReference type="InterPro" id="IPR015422">
    <property type="entry name" value="PyrdxlP-dep_Trfase_small"/>
</dbReference>